<keyword evidence="2" id="KW-1185">Reference proteome</keyword>
<dbReference type="InterPro" id="IPR032675">
    <property type="entry name" value="LRR_dom_sf"/>
</dbReference>
<organism evidence="1 2">
    <name type="scientific">Araneus ventricosus</name>
    <name type="common">Orbweaver spider</name>
    <name type="synonym">Epeira ventricosa</name>
    <dbReference type="NCBI Taxonomy" id="182803"/>
    <lineage>
        <taxon>Eukaryota</taxon>
        <taxon>Metazoa</taxon>
        <taxon>Ecdysozoa</taxon>
        <taxon>Arthropoda</taxon>
        <taxon>Chelicerata</taxon>
        <taxon>Arachnida</taxon>
        <taxon>Araneae</taxon>
        <taxon>Araneomorphae</taxon>
        <taxon>Entelegynae</taxon>
        <taxon>Araneoidea</taxon>
        <taxon>Araneidae</taxon>
        <taxon>Araneus</taxon>
    </lineage>
</organism>
<proteinExistence type="predicted"/>
<dbReference type="EMBL" id="BGPR01004300">
    <property type="protein sequence ID" value="GBM98187.1"/>
    <property type="molecule type" value="Genomic_DNA"/>
</dbReference>
<evidence type="ECO:0000313" key="1">
    <source>
        <dbReference type="EMBL" id="GBM98187.1"/>
    </source>
</evidence>
<dbReference type="Gene3D" id="3.80.10.10">
    <property type="entry name" value="Ribonuclease Inhibitor"/>
    <property type="match status" value="1"/>
</dbReference>
<dbReference type="OrthoDB" id="6478541at2759"/>
<gene>
    <name evidence="1" type="ORF">AVEN_242442_1</name>
</gene>
<dbReference type="AlphaFoldDB" id="A0A4Y2K7E9"/>
<reference evidence="1 2" key="1">
    <citation type="journal article" date="2019" name="Sci. Rep.">
        <title>Orb-weaving spider Araneus ventricosus genome elucidates the spidroin gene catalogue.</title>
        <authorList>
            <person name="Kono N."/>
            <person name="Nakamura H."/>
            <person name="Ohtoshi R."/>
            <person name="Moran D.A.P."/>
            <person name="Shinohara A."/>
            <person name="Yoshida Y."/>
            <person name="Fujiwara M."/>
            <person name="Mori M."/>
            <person name="Tomita M."/>
            <person name="Arakawa K."/>
        </authorList>
    </citation>
    <scope>NUCLEOTIDE SEQUENCE [LARGE SCALE GENOMIC DNA]</scope>
</reference>
<accession>A0A4Y2K7E9</accession>
<dbReference type="Proteomes" id="UP000499080">
    <property type="component" value="Unassembled WGS sequence"/>
</dbReference>
<sequence>MPVKTADTLMAFLLSYPTFNRTRDMRLVLQSGQLSQLDLSILLLDEEKSLLPRYMTEDACKSLRILNVVHPLCDESSVSIVASILQRCHYLEEFHSKLVIDLSALSNCHQLKNLRLHLQAPFNVVEEDFYLKIVDFVQSKPNLEVFSFCNIKDGSSAYKAIATILINCPKLNSVGFVDCLDALHHIRKTRGAMMKFNLKRCFWGLNEGDVPSILRVPKSSSYSEKYPDMIQNAVHMCPTVETLVINVYHEEALEHLIHLRHLRSLSIKFNYNGADNVTTLIFLLRRIGPSLEHLSLDMDDAIPVEVIRDHCFNLKSLQIYGSTVMNDDMECHLKPLKLERLYIWKAESKSLFLLLRNSPNLIELYLGNVLCLDDEFMKTILMNNTFARLIVVGIRECLLTETGINMLLNSAYNLKELFFGILEPYRSAHQLITENHLKVLHYFDTFKLKIREFYTFRPNTCSF</sequence>
<comment type="caution">
    <text evidence="1">The sequence shown here is derived from an EMBL/GenBank/DDBJ whole genome shotgun (WGS) entry which is preliminary data.</text>
</comment>
<dbReference type="SUPFAM" id="SSF52047">
    <property type="entry name" value="RNI-like"/>
    <property type="match status" value="1"/>
</dbReference>
<protein>
    <submittedName>
        <fullName evidence="1">Uncharacterized protein</fullName>
    </submittedName>
</protein>
<name>A0A4Y2K7E9_ARAVE</name>
<evidence type="ECO:0000313" key="2">
    <source>
        <dbReference type="Proteomes" id="UP000499080"/>
    </source>
</evidence>